<reference evidence="2" key="2">
    <citation type="journal article" date="2015" name="Data Brief">
        <title>Shoot transcriptome of the giant reed, Arundo donax.</title>
        <authorList>
            <person name="Barrero R.A."/>
            <person name="Guerrero F.D."/>
            <person name="Moolhuijzen P."/>
            <person name="Goolsby J.A."/>
            <person name="Tidwell J."/>
            <person name="Bellgard S.E."/>
            <person name="Bellgard M.I."/>
        </authorList>
    </citation>
    <scope>NUCLEOTIDE SEQUENCE</scope>
    <source>
        <tissue evidence="2">Shoot tissue taken approximately 20 cm above the soil surface</tissue>
    </source>
</reference>
<evidence type="ECO:0000313" key="2">
    <source>
        <dbReference type="EMBL" id="JAE34013.1"/>
    </source>
</evidence>
<evidence type="ECO:0000256" key="1">
    <source>
        <dbReference type="SAM" id="MobiDB-lite"/>
    </source>
</evidence>
<feature type="compositionally biased region" description="Basic and acidic residues" evidence="1">
    <location>
        <begin position="7"/>
        <end position="21"/>
    </location>
</feature>
<sequence>MQPTPGRTERIPFHLERQRLS</sequence>
<organism evidence="2">
    <name type="scientific">Arundo donax</name>
    <name type="common">Giant reed</name>
    <name type="synonym">Donax arundinaceus</name>
    <dbReference type="NCBI Taxonomy" id="35708"/>
    <lineage>
        <taxon>Eukaryota</taxon>
        <taxon>Viridiplantae</taxon>
        <taxon>Streptophyta</taxon>
        <taxon>Embryophyta</taxon>
        <taxon>Tracheophyta</taxon>
        <taxon>Spermatophyta</taxon>
        <taxon>Magnoliopsida</taxon>
        <taxon>Liliopsida</taxon>
        <taxon>Poales</taxon>
        <taxon>Poaceae</taxon>
        <taxon>PACMAD clade</taxon>
        <taxon>Arundinoideae</taxon>
        <taxon>Arundineae</taxon>
        <taxon>Arundo</taxon>
    </lineage>
</organism>
<reference evidence="2" key="1">
    <citation type="submission" date="2014-09" db="EMBL/GenBank/DDBJ databases">
        <authorList>
            <person name="Magalhaes I.L.F."/>
            <person name="Oliveira U."/>
            <person name="Santos F.R."/>
            <person name="Vidigal T.H.D.A."/>
            <person name="Brescovit A.D."/>
            <person name="Santos A.J."/>
        </authorList>
    </citation>
    <scope>NUCLEOTIDE SEQUENCE</scope>
    <source>
        <tissue evidence="2">Shoot tissue taken approximately 20 cm above the soil surface</tissue>
    </source>
</reference>
<dbReference type="AlphaFoldDB" id="A0A0A9HMA2"/>
<proteinExistence type="predicted"/>
<feature type="region of interest" description="Disordered" evidence="1">
    <location>
        <begin position="1"/>
        <end position="21"/>
    </location>
</feature>
<accession>A0A0A9HMA2</accession>
<protein>
    <submittedName>
        <fullName evidence="2">Uncharacterized protein</fullName>
    </submittedName>
</protein>
<name>A0A0A9HMA2_ARUDO</name>
<dbReference type="EMBL" id="GBRH01163883">
    <property type="protein sequence ID" value="JAE34013.1"/>
    <property type="molecule type" value="Transcribed_RNA"/>
</dbReference>